<keyword evidence="1" id="KW-1133">Transmembrane helix</keyword>
<keyword evidence="3" id="KW-1185">Reference proteome</keyword>
<keyword evidence="1" id="KW-0812">Transmembrane</keyword>
<keyword evidence="1" id="KW-0472">Membrane</keyword>
<dbReference type="Proteomes" id="UP000244989">
    <property type="component" value="Unassembled WGS sequence"/>
</dbReference>
<protein>
    <submittedName>
        <fullName evidence="2">Uncharacterized protein</fullName>
    </submittedName>
</protein>
<dbReference type="PROSITE" id="PS51257">
    <property type="entry name" value="PROKAR_LIPOPROTEIN"/>
    <property type="match status" value="1"/>
</dbReference>
<dbReference type="RefSeq" id="WP_108432157.1">
    <property type="nucleotide sequence ID" value="NZ_CP026947.1"/>
</dbReference>
<evidence type="ECO:0000313" key="2">
    <source>
        <dbReference type="EMBL" id="PWC02397.1"/>
    </source>
</evidence>
<sequence>MKDAEKSEDKTRDRVPIKAWHVVFLVVVVLACLGLAWWQWTRFQSGTGTFQNLGYALQWPLFGAFAVYAYRMGVKYENEARAAERDADDPDFLYQADLEEFGDSVTEIDEDFLPERPQMDVETFNEINTPRRGHSSRD</sequence>
<reference evidence="3" key="1">
    <citation type="submission" date="2018-04" db="EMBL/GenBank/DDBJ databases">
        <authorList>
            <person name="Liu S."/>
            <person name="Wang Z."/>
            <person name="Li J."/>
        </authorList>
    </citation>
    <scope>NUCLEOTIDE SEQUENCE [LARGE SCALE GENOMIC DNA]</scope>
    <source>
        <strain evidence="3">2189</strain>
    </source>
</reference>
<feature type="transmembrane region" description="Helical" evidence="1">
    <location>
        <begin position="20"/>
        <end position="40"/>
    </location>
</feature>
<organism evidence="2 3">
    <name type="scientific">Corynebacterium yudongzhengii</name>
    <dbReference type="NCBI Taxonomy" id="2080740"/>
    <lineage>
        <taxon>Bacteria</taxon>
        <taxon>Bacillati</taxon>
        <taxon>Actinomycetota</taxon>
        <taxon>Actinomycetes</taxon>
        <taxon>Mycobacteriales</taxon>
        <taxon>Corynebacteriaceae</taxon>
        <taxon>Corynebacterium</taxon>
    </lineage>
</organism>
<proteinExistence type="predicted"/>
<name>A0A2U1T8Q9_9CORY</name>
<accession>A0A2U1T8Q9</accession>
<dbReference type="OrthoDB" id="5187941at2"/>
<comment type="caution">
    <text evidence="2">The sequence shown here is derived from an EMBL/GenBank/DDBJ whole genome shotgun (WGS) entry which is preliminary data.</text>
</comment>
<dbReference type="AlphaFoldDB" id="A0A2U1T8Q9"/>
<evidence type="ECO:0000256" key="1">
    <source>
        <dbReference type="SAM" id="Phobius"/>
    </source>
</evidence>
<dbReference type="EMBL" id="QEEZ01000003">
    <property type="protein sequence ID" value="PWC02397.1"/>
    <property type="molecule type" value="Genomic_DNA"/>
</dbReference>
<feature type="transmembrane region" description="Helical" evidence="1">
    <location>
        <begin position="52"/>
        <end position="70"/>
    </location>
</feature>
<evidence type="ECO:0000313" key="3">
    <source>
        <dbReference type="Proteomes" id="UP000244989"/>
    </source>
</evidence>
<dbReference type="KEGG" id="cyz:C3B44_09455"/>
<gene>
    <name evidence="2" type="ORF">DF222_01815</name>
</gene>